<feature type="compositionally biased region" description="Polar residues" evidence="1">
    <location>
        <begin position="64"/>
        <end position="76"/>
    </location>
</feature>
<feature type="region of interest" description="Disordered" evidence="1">
    <location>
        <begin position="16"/>
        <end position="105"/>
    </location>
</feature>
<dbReference type="AlphaFoldDB" id="A0A9P6FNR4"/>
<feature type="compositionally biased region" description="Polar residues" evidence="1">
    <location>
        <begin position="95"/>
        <end position="105"/>
    </location>
</feature>
<reference evidence="2" key="1">
    <citation type="journal article" date="2020" name="Fungal Divers.">
        <title>Resolving the Mortierellaceae phylogeny through synthesis of multi-gene phylogenetics and phylogenomics.</title>
        <authorList>
            <person name="Vandepol N."/>
            <person name="Liber J."/>
            <person name="Desiro A."/>
            <person name="Na H."/>
            <person name="Kennedy M."/>
            <person name="Barry K."/>
            <person name="Grigoriev I.V."/>
            <person name="Miller A.N."/>
            <person name="O'Donnell K."/>
            <person name="Stajich J.E."/>
            <person name="Bonito G."/>
        </authorList>
    </citation>
    <scope>NUCLEOTIDE SEQUENCE</scope>
    <source>
        <strain evidence="2">KOD1015</strain>
    </source>
</reference>
<proteinExistence type="predicted"/>
<feature type="compositionally biased region" description="Low complexity" evidence="1">
    <location>
        <begin position="37"/>
        <end position="53"/>
    </location>
</feature>
<feature type="region of interest" description="Disordered" evidence="1">
    <location>
        <begin position="147"/>
        <end position="167"/>
    </location>
</feature>
<accession>A0A9P6FNR4</accession>
<feature type="compositionally biased region" description="Low complexity" evidence="1">
    <location>
        <begin position="20"/>
        <end position="30"/>
    </location>
</feature>
<feature type="region of interest" description="Disordered" evidence="1">
    <location>
        <begin position="185"/>
        <end position="241"/>
    </location>
</feature>
<name>A0A9P6FNR4_9FUNG</name>
<gene>
    <name evidence="2" type="ORF">BGW38_006399</name>
</gene>
<feature type="non-terminal residue" evidence="2">
    <location>
        <position position="1"/>
    </location>
</feature>
<keyword evidence="3" id="KW-1185">Reference proteome</keyword>
<dbReference type="OrthoDB" id="2448728at2759"/>
<organism evidence="2 3">
    <name type="scientific">Lunasporangiospora selenospora</name>
    <dbReference type="NCBI Taxonomy" id="979761"/>
    <lineage>
        <taxon>Eukaryota</taxon>
        <taxon>Fungi</taxon>
        <taxon>Fungi incertae sedis</taxon>
        <taxon>Mucoromycota</taxon>
        <taxon>Mortierellomycotina</taxon>
        <taxon>Mortierellomycetes</taxon>
        <taxon>Mortierellales</taxon>
        <taxon>Mortierellaceae</taxon>
        <taxon>Lunasporangiospora</taxon>
    </lineage>
</organism>
<sequence length="241" mass="25103">MIAPFRNSMKVLKGVLTRAKSTSSSSSGSDGSKKNKSSNSSSSSGSSGSSGSSTPPPPPMPSAANVNTTAIASAVQNGEGMDGINHSGPGVESSMDMQYHNTTTNPMRHSPTLATSIAPTQALTATQLQFAGSGHMDSGLGNMAQYSEPASSNGYTTSPLGHDLSQQESTRPPCIVIMNSDQYQGGYHIGSPTSPSTRSVGDKEIPKSGPLNRMKNSPKDAIPISKTPRRQRSSRFHVTEM</sequence>
<evidence type="ECO:0000313" key="2">
    <source>
        <dbReference type="EMBL" id="KAF9578031.1"/>
    </source>
</evidence>
<dbReference type="EMBL" id="JAABOA010004085">
    <property type="protein sequence ID" value="KAF9578031.1"/>
    <property type="molecule type" value="Genomic_DNA"/>
</dbReference>
<evidence type="ECO:0000256" key="1">
    <source>
        <dbReference type="SAM" id="MobiDB-lite"/>
    </source>
</evidence>
<protein>
    <submittedName>
        <fullName evidence="2">Uncharacterized protein</fullName>
    </submittedName>
</protein>
<comment type="caution">
    <text evidence="2">The sequence shown here is derived from an EMBL/GenBank/DDBJ whole genome shotgun (WGS) entry which is preliminary data.</text>
</comment>
<dbReference type="Proteomes" id="UP000780801">
    <property type="component" value="Unassembled WGS sequence"/>
</dbReference>
<evidence type="ECO:0000313" key="3">
    <source>
        <dbReference type="Proteomes" id="UP000780801"/>
    </source>
</evidence>